<dbReference type="RefSeq" id="WP_265687491.1">
    <property type="nucleotide sequence ID" value="NZ_JAKRRX010000045.1"/>
</dbReference>
<accession>A0A9X3CE55</accession>
<keyword evidence="3" id="KW-1185">Reference proteome</keyword>
<evidence type="ECO:0000259" key="1">
    <source>
        <dbReference type="PROSITE" id="PS50965"/>
    </source>
</evidence>
<evidence type="ECO:0000313" key="2">
    <source>
        <dbReference type="EMBL" id="MCW8334086.1"/>
    </source>
</evidence>
<reference evidence="2" key="1">
    <citation type="submission" date="2022-02" db="EMBL/GenBank/DDBJ databases">
        <title>Vibrio sp. nov., a new bacterium isolated from Bohai sea, China.</title>
        <authorList>
            <person name="Yuan Y."/>
        </authorList>
    </citation>
    <scope>NUCLEOTIDE SEQUENCE</scope>
    <source>
        <strain evidence="2">DBSS07</strain>
    </source>
</reference>
<proteinExistence type="predicted"/>
<protein>
    <submittedName>
        <fullName evidence="2">NERD domain-containing protein</fullName>
    </submittedName>
</protein>
<comment type="caution">
    <text evidence="2">The sequence shown here is derived from an EMBL/GenBank/DDBJ whole genome shotgun (WGS) entry which is preliminary data.</text>
</comment>
<organism evidence="2 3">
    <name type="scientific">Vibrio paucivorans</name>
    <dbReference type="NCBI Taxonomy" id="2829489"/>
    <lineage>
        <taxon>Bacteria</taxon>
        <taxon>Pseudomonadati</taxon>
        <taxon>Pseudomonadota</taxon>
        <taxon>Gammaproteobacteria</taxon>
        <taxon>Vibrionales</taxon>
        <taxon>Vibrionaceae</taxon>
        <taxon>Vibrio</taxon>
    </lineage>
</organism>
<dbReference type="EMBL" id="JAKRRX010000045">
    <property type="protein sequence ID" value="MCW8334086.1"/>
    <property type="molecule type" value="Genomic_DNA"/>
</dbReference>
<dbReference type="Proteomes" id="UP001155586">
    <property type="component" value="Unassembled WGS sequence"/>
</dbReference>
<evidence type="ECO:0000313" key="3">
    <source>
        <dbReference type="Proteomes" id="UP001155586"/>
    </source>
</evidence>
<name>A0A9X3CE55_9VIBR</name>
<sequence>MIVKDKDLSTSTNCKKQLGDQVESDVAFYLKRQFSDRSDVLIFNDLRIQHKSEFAQIDHLVIYKKGFILIESKSIKGTVKINKQLEWQRTVRGRWVGMPSPITQAELQAKLLKELLNENAESILAKILVVVLQGYFGGRCWDILCAASNDAIIDRTHIPPKLSPQIVKVEMIGKRVKEIISNNSNILKPNPSFSSSELKNIKYFLLGAHKPLSPNQKQDNAKLDENVPHSVRILTESTQYPNSKKVFSWFQCKKCQSNNTLPKYGKYGYYVTCSDCDTNTSMAKACSSCGDKKTRVSKRKDVYTVSCMCGAQSQFHYTLSPSID</sequence>
<gene>
    <name evidence="2" type="ORF">MD483_09650</name>
</gene>
<dbReference type="AlphaFoldDB" id="A0A9X3CE55"/>
<dbReference type="PROSITE" id="PS50965">
    <property type="entry name" value="NERD"/>
    <property type="match status" value="1"/>
</dbReference>
<dbReference type="InterPro" id="IPR011528">
    <property type="entry name" value="NERD"/>
</dbReference>
<feature type="domain" description="NERD" evidence="1">
    <location>
        <begin position="18"/>
        <end position="135"/>
    </location>
</feature>
<dbReference type="Pfam" id="PF08378">
    <property type="entry name" value="NERD"/>
    <property type="match status" value="1"/>
</dbReference>